<accession>A0ABR2Z5T4</accession>
<comment type="caution">
    <text evidence="2">The sequence shown here is derived from an EMBL/GenBank/DDBJ whole genome shotgun (WGS) entry which is preliminary data.</text>
</comment>
<feature type="compositionally biased region" description="Low complexity" evidence="1">
    <location>
        <begin position="79"/>
        <end position="97"/>
    </location>
</feature>
<proteinExistence type="predicted"/>
<reference evidence="2 3" key="1">
    <citation type="submission" date="2024-05" db="EMBL/GenBank/DDBJ databases">
        <title>A draft genome resource for the thread blight pathogen Marasmius tenuissimus strain MS-2.</title>
        <authorList>
            <person name="Yulfo-Soto G.E."/>
            <person name="Baruah I.K."/>
            <person name="Amoako-Attah I."/>
            <person name="Bukari Y."/>
            <person name="Meinhardt L.W."/>
            <person name="Bailey B.A."/>
            <person name="Cohen S.P."/>
        </authorList>
    </citation>
    <scope>NUCLEOTIDE SEQUENCE [LARGE SCALE GENOMIC DNA]</scope>
    <source>
        <strain evidence="2 3">MS-2</strain>
    </source>
</reference>
<feature type="region of interest" description="Disordered" evidence="1">
    <location>
        <begin position="63"/>
        <end position="100"/>
    </location>
</feature>
<dbReference type="EMBL" id="JBBXMP010001267">
    <property type="protein sequence ID" value="KAL0056587.1"/>
    <property type="molecule type" value="Genomic_DNA"/>
</dbReference>
<organism evidence="2 3">
    <name type="scientific">Marasmius tenuissimus</name>
    <dbReference type="NCBI Taxonomy" id="585030"/>
    <lineage>
        <taxon>Eukaryota</taxon>
        <taxon>Fungi</taxon>
        <taxon>Dikarya</taxon>
        <taxon>Basidiomycota</taxon>
        <taxon>Agaricomycotina</taxon>
        <taxon>Agaricomycetes</taxon>
        <taxon>Agaricomycetidae</taxon>
        <taxon>Agaricales</taxon>
        <taxon>Marasmiineae</taxon>
        <taxon>Marasmiaceae</taxon>
        <taxon>Marasmius</taxon>
    </lineage>
</organism>
<protein>
    <submittedName>
        <fullName evidence="2">Uncharacterized protein</fullName>
    </submittedName>
</protein>
<feature type="region of interest" description="Disordered" evidence="1">
    <location>
        <begin position="1"/>
        <end position="24"/>
    </location>
</feature>
<feature type="compositionally biased region" description="Polar residues" evidence="1">
    <location>
        <begin position="136"/>
        <end position="149"/>
    </location>
</feature>
<name>A0ABR2Z5T4_9AGAR</name>
<sequence length="227" mass="25287">MPGEGRNDTGLVSQKPLAQNSKPLQSSFLTQSFSASLSLTDEPRVEDASIHTLITPPATPYEPDFSLFPASPDDVSRLPSLAGDKSSSPSLSPLSDDFQPAHASSSISEFSFCVAHSELPETMQTTSHQPPQIFKFSSNSGMPSKQSQYHYRPRGVKRKRPDLAEVTTRKLKKVNEHLRRIQEDFTLGEFLKFLFWYQGGDGSDLREPSHRMSVSMFLHIRKTVGFA</sequence>
<gene>
    <name evidence="2" type="ORF">AAF712_016808</name>
</gene>
<evidence type="ECO:0000256" key="1">
    <source>
        <dbReference type="SAM" id="MobiDB-lite"/>
    </source>
</evidence>
<evidence type="ECO:0000313" key="2">
    <source>
        <dbReference type="EMBL" id="KAL0056587.1"/>
    </source>
</evidence>
<dbReference type="Proteomes" id="UP001437256">
    <property type="component" value="Unassembled WGS sequence"/>
</dbReference>
<keyword evidence="3" id="KW-1185">Reference proteome</keyword>
<feature type="compositionally biased region" description="Polar residues" evidence="1">
    <location>
        <begin position="10"/>
        <end position="24"/>
    </location>
</feature>
<feature type="region of interest" description="Disordered" evidence="1">
    <location>
        <begin position="136"/>
        <end position="155"/>
    </location>
</feature>
<evidence type="ECO:0000313" key="3">
    <source>
        <dbReference type="Proteomes" id="UP001437256"/>
    </source>
</evidence>